<dbReference type="GO" id="GO:0000049">
    <property type="term" value="F:tRNA binding"/>
    <property type="evidence" value="ECO:0007669"/>
    <property type="project" value="UniProtKB-UniRule"/>
</dbReference>
<gene>
    <name evidence="1" type="primary">rqcH</name>
    <name evidence="4" type="ORF">DP107_08575</name>
</gene>
<sequence>MEQKRALTSVDCAALVRELRSYRGAKLDKAYLYEDDLVRLKLRDFDVGRLELLAEVRDPKRIHLADPERVPDAPGRPPNFAMMLRNRLSGADLADVRQFEFDRIISVEFEREDANTTLVFELFGDGNVAVLDAEREVVSSLDTVRLKSRTVAPGSTYGFPDSRFDPLETTRDAFARRMESSDTDLVRTLATQLNFGGLWGEELCARAGVEKVLDIAEADREQYDALFDAWDRLRGRIKEGDFDPRVYTEAVEDAADDGDEEVPRRVVDVTPVPMAEHEAADLHAEAFDSFNDALAAYFHRLTHESVGEGEGGGGGRDRPDFESEIAKHERIIEQQEGAIGKFEEQAEREREKAELLYANYDLVDEVLSTVREAREADRSWEEIEARFAEGAEQGITAAEAVVDVNGAEGTVTLELDDHRVELEPDAGVERNADRLYTEAKRVAEKRAGALAAIEDTREDLAEVKRRREEWSTDDDEPSEEEAEETSDTDWLDRSSIPIRSDEGWFERFRWFRTSDDFLVIGGRNADQNEELVKKYMDNSDLFFHTQAHGGPVTVLKATGPSEAATDVDIPDRSKREAAQFAVAYSSVWKDGRYAGDAYMVDPDQVSKTPESGEYLEKGGFAVRGDRTYFEDVETEVAVGIQVEPESRVVGGPPEPIEERTVTSVRLEPGRYAQNDIAKMVYREFRERFTDQSFVRKVASADRVQEFCPPGGSTMVDQ</sequence>
<dbReference type="RefSeq" id="WP_144261742.1">
    <property type="nucleotide sequence ID" value="NZ_QMDX01000004.1"/>
</dbReference>
<dbReference type="GO" id="GO:0043023">
    <property type="term" value="F:ribosomal large subunit binding"/>
    <property type="evidence" value="ECO:0007669"/>
    <property type="project" value="UniProtKB-UniRule"/>
</dbReference>
<dbReference type="HAMAP" id="MF_00844_A">
    <property type="entry name" value="RqcH_A"/>
    <property type="match status" value="1"/>
</dbReference>
<proteinExistence type="inferred from homology"/>
<feature type="region of interest" description="Disordered" evidence="2">
    <location>
        <begin position="463"/>
        <end position="493"/>
    </location>
</feature>
<comment type="function">
    <text evidence="1">Probably part of the ribosome quality control system (RQC). May mediate the addition of alanine residues (Ala tailing) to incompletely synthesized nascent chains from stalled ribosomes, leading to their degradation.</text>
</comment>
<comment type="caution">
    <text evidence="4">The sequence shown here is derived from an EMBL/GenBank/DDBJ whole genome shotgun (WGS) entry which is preliminary data.</text>
</comment>
<dbReference type="InterPro" id="IPR008532">
    <property type="entry name" value="NFACT_RNA-bd"/>
</dbReference>
<evidence type="ECO:0000259" key="3">
    <source>
        <dbReference type="Pfam" id="PF05670"/>
    </source>
</evidence>
<dbReference type="GO" id="GO:0019843">
    <property type="term" value="F:rRNA binding"/>
    <property type="evidence" value="ECO:0007669"/>
    <property type="project" value="UniProtKB-UniRule"/>
</dbReference>
<keyword evidence="1" id="KW-0820">tRNA-binding</keyword>
<evidence type="ECO:0000313" key="5">
    <source>
        <dbReference type="Proteomes" id="UP000319894"/>
    </source>
</evidence>
<keyword evidence="1" id="KW-0648">Protein biosynthesis</keyword>
<comment type="subunit">
    <text evidence="1">Associates with stalled 50S ribosomal subunits.</text>
</comment>
<organism evidence="4 5">
    <name type="scientific">Haloglomus irregulare</name>
    <dbReference type="NCBI Taxonomy" id="2234134"/>
    <lineage>
        <taxon>Archaea</taxon>
        <taxon>Methanobacteriati</taxon>
        <taxon>Methanobacteriota</taxon>
        <taxon>Stenosarchaea group</taxon>
        <taxon>Halobacteria</taxon>
        <taxon>Halobacteriales</taxon>
        <taxon>Natronomonadaceae</taxon>
        <taxon>Haloglomus</taxon>
    </lineage>
</organism>
<evidence type="ECO:0000256" key="2">
    <source>
        <dbReference type="SAM" id="MobiDB-lite"/>
    </source>
</evidence>
<reference evidence="4 5" key="1">
    <citation type="submission" date="2018-06" db="EMBL/GenBank/DDBJ databases">
        <title>Natronomonas sp. F16-60 a new haloarchaeon isolated from a solar saltern of Isla Cristina, Huelva, Spain.</title>
        <authorList>
            <person name="Duran-Viseras A."/>
            <person name="Sanchez-Porro C."/>
            <person name="Ventosa A."/>
        </authorList>
    </citation>
    <scope>NUCLEOTIDE SEQUENCE [LARGE SCALE GENOMIC DNA]</scope>
    <source>
        <strain evidence="4 5">F16-60</strain>
    </source>
</reference>
<dbReference type="Pfam" id="PF05833">
    <property type="entry name" value="NFACT_N"/>
    <property type="match status" value="1"/>
</dbReference>
<dbReference type="OrthoDB" id="10943at2157"/>
<keyword evidence="1" id="KW-0694">RNA-binding</keyword>
<evidence type="ECO:0000313" key="4">
    <source>
        <dbReference type="EMBL" id="TSD14295.1"/>
    </source>
</evidence>
<dbReference type="GO" id="GO:1990112">
    <property type="term" value="C:RQC complex"/>
    <property type="evidence" value="ECO:0007669"/>
    <property type="project" value="TreeGrafter"/>
</dbReference>
<dbReference type="GO" id="GO:0072344">
    <property type="term" value="P:rescue of stalled ribosome"/>
    <property type="evidence" value="ECO:0007669"/>
    <property type="project" value="UniProtKB-UniRule"/>
</dbReference>
<dbReference type="NCBIfam" id="NF041120">
    <property type="entry name" value="RqcH_arch"/>
    <property type="match status" value="1"/>
</dbReference>
<dbReference type="Gene3D" id="2.30.310.10">
    <property type="entry name" value="ibrinogen binding protein from staphylococcus aureus domain"/>
    <property type="match status" value="1"/>
</dbReference>
<dbReference type="PANTHER" id="PTHR15239">
    <property type="entry name" value="NUCLEAR EXPORT MEDIATOR FACTOR NEMF"/>
    <property type="match status" value="1"/>
</dbReference>
<keyword evidence="1" id="KW-0175">Coiled coil</keyword>
<evidence type="ECO:0000256" key="1">
    <source>
        <dbReference type="HAMAP-Rule" id="MF_00844"/>
    </source>
</evidence>
<dbReference type="FunCoup" id="A0A554NAA7">
    <property type="interactions" value="124"/>
</dbReference>
<comment type="similarity">
    <text evidence="1">Belongs to the NEMF family.</text>
</comment>
<keyword evidence="1" id="KW-0699">rRNA-binding</keyword>
<dbReference type="EMBL" id="QMDX01000004">
    <property type="protein sequence ID" value="TSD14295.1"/>
    <property type="molecule type" value="Genomic_DNA"/>
</dbReference>
<dbReference type="AlphaFoldDB" id="A0A554NAA7"/>
<feature type="coiled-coil region" evidence="1">
    <location>
        <begin position="325"/>
        <end position="359"/>
    </location>
</feature>
<dbReference type="Pfam" id="PF05670">
    <property type="entry name" value="NFACT-R_1"/>
    <property type="match status" value="1"/>
</dbReference>
<dbReference type="InParanoid" id="A0A554NAA7"/>
<feature type="domain" description="NFACT RNA-binding" evidence="3">
    <location>
        <begin position="508"/>
        <end position="624"/>
    </location>
</feature>
<dbReference type="InterPro" id="IPR051608">
    <property type="entry name" value="RQC_Subunit_NEMF"/>
</dbReference>
<accession>A0A554NAA7</accession>
<feature type="compositionally biased region" description="Acidic residues" evidence="2">
    <location>
        <begin position="471"/>
        <end position="489"/>
    </location>
</feature>
<dbReference type="PANTHER" id="PTHR15239:SF6">
    <property type="entry name" value="RIBOSOME QUALITY CONTROL COMPLEX SUBUNIT NEMF"/>
    <property type="match status" value="1"/>
</dbReference>
<name>A0A554NAA7_9EURY</name>
<keyword evidence="5" id="KW-1185">Reference proteome</keyword>
<protein>
    <recommendedName>
        <fullName evidence="1">Archaeal Rqc2 homolog aRqcH</fullName>
        <shortName evidence="1">aRqcH</shortName>
    </recommendedName>
</protein>
<dbReference type="InterPro" id="IPR043681">
    <property type="entry name" value="RqcH_archaeal"/>
</dbReference>
<dbReference type="Proteomes" id="UP000319894">
    <property type="component" value="Unassembled WGS sequence"/>
</dbReference>